<feature type="compositionally biased region" description="Basic and acidic residues" evidence="1">
    <location>
        <begin position="19"/>
        <end position="30"/>
    </location>
</feature>
<dbReference type="AlphaFoldDB" id="A0A108U4G7"/>
<sequence>MSILADYAQIGLVSTDDSEPPRYRASRDGEPPDGPSRSRQPGDGDDGGSGVAEVIAHPVLFCVAQDDFDAAIARALERY</sequence>
<comment type="caution">
    <text evidence="2">The sequence shown here is derived from an EMBL/GenBank/DDBJ whole genome shotgun (WGS) entry which is preliminary data.</text>
</comment>
<evidence type="ECO:0000256" key="1">
    <source>
        <dbReference type="SAM" id="MobiDB-lite"/>
    </source>
</evidence>
<proteinExistence type="predicted"/>
<evidence type="ECO:0000313" key="2">
    <source>
        <dbReference type="EMBL" id="KWS02384.1"/>
    </source>
</evidence>
<gene>
    <name evidence="2" type="ORF">AZ78_5051</name>
</gene>
<reference evidence="2 3" key="1">
    <citation type="journal article" date="2014" name="Genome Announc.">
        <title>Draft Genome Sequence of Lysobacter capsici AZ78, a Bacterium Antagonistic to Plant-Pathogenic Oomycetes.</title>
        <authorList>
            <person name="Puopolo G."/>
            <person name="Sonego P."/>
            <person name="Engelen K."/>
            <person name="Pertot I."/>
        </authorList>
    </citation>
    <scope>NUCLEOTIDE SEQUENCE [LARGE SCALE GENOMIC DNA]</scope>
    <source>
        <strain evidence="2 3">AZ78</strain>
    </source>
</reference>
<protein>
    <submittedName>
        <fullName evidence="2">Uncharacterized protein</fullName>
    </submittedName>
</protein>
<dbReference type="EMBL" id="JAJA02000002">
    <property type="protein sequence ID" value="KWS02384.1"/>
    <property type="molecule type" value="Genomic_DNA"/>
</dbReference>
<evidence type="ECO:0000313" key="3">
    <source>
        <dbReference type="Proteomes" id="UP000023435"/>
    </source>
</evidence>
<feature type="region of interest" description="Disordered" evidence="1">
    <location>
        <begin position="11"/>
        <end position="51"/>
    </location>
</feature>
<keyword evidence="3" id="KW-1185">Reference proteome</keyword>
<name>A0A108U4G7_9GAMM</name>
<dbReference type="Proteomes" id="UP000023435">
    <property type="component" value="Unassembled WGS sequence"/>
</dbReference>
<accession>A0A108U4G7</accession>
<organism evidence="2 3">
    <name type="scientific">Lysobacter capsici AZ78</name>
    <dbReference type="NCBI Taxonomy" id="1444315"/>
    <lineage>
        <taxon>Bacteria</taxon>
        <taxon>Pseudomonadati</taxon>
        <taxon>Pseudomonadota</taxon>
        <taxon>Gammaproteobacteria</taxon>
        <taxon>Lysobacterales</taxon>
        <taxon>Lysobacteraceae</taxon>
        <taxon>Lysobacter</taxon>
    </lineage>
</organism>